<gene>
    <name evidence="1" type="ORF">DVH24_033641</name>
</gene>
<dbReference type="Proteomes" id="UP000290289">
    <property type="component" value="Unassembled WGS sequence"/>
</dbReference>
<evidence type="ECO:0000313" key="2">
    <source>
        <dbReference type="Proteomes" id="UP000290289"/>
    </source>
</evidence>
<dbReference type="EMBL" id="RDQH01000309">
    <property type="protein sequence ID" value="RXI09573.1"/>
    <property type="molecule type" value="Genomic_DNA"/>
</dbReference>
<dbReference type="AlphaFoldDB" id="A0A498KXB6"/>
<name>A0A498KXB6_MALDO</name>
<sequence>MGVPSHLATINAAKCRPWHANDMPASQMSTLACQNVDHGMPTTCQDSENVDRGMPMTCQASQNVDHGMSRTCQ</sequence>
<organism evidence="1 2">
    <name type="scientific">Malus domestica</name>
    <name type="common">Apple</name>
    <name type="synonym">Pyrus malus</name>
    <dbReference type="NCBI Taxonomy" id="3750"/>
    <lineage>
        <taxon>Eukaryota</taxon>
        <taxon>Viridiplantae</taxon>
        <taxon>Streptophyta</taxon>
        <taxon>Embryophyta</taxon>
        <taxon>Tracheophyta</taxon>
        <taxon>Spermatophyta</taxon>
        <taxon>Magnoliopsida</taxon>
        <taxon>eudicotyledons</taxon>
        <taxon>Gunneridae</taxon>
        <taxon>Pentapetalae</taxon>
        <taxon>rosids</taxon>
        <taxon>fabids</taxon>
        <taxon>Rosales</taxon>
        <taxon>Rosaceae</taxon>
        <taxon>Amygdaloideae</taxon>
        <taxon>Maleae</taxon>
        <taxon>Malus</taxon>
    </lineage>
</organism>
<proteinExistence type="predicted"/>
<evidence type="ECO:0000313" key="1">
    <source>
        <dbReference type="EMBL" id="RXI09573.1"/>
    </source>
</evidence>
<accession>A0A498KXB6</accession>
<reference evidence="1 2" key="1">
    <citation type="submission" date="2018-10" db="EMBL/GenBank/DDBJ databases">
        <title>A high-quality apple genome assembly.</title>
        <authorList>
            <person name="Hu J."/>
        </authorList>
    </citation>
    <scope>NUCLEOTIDE SEQUENCE [LARGE SCALE GENOMIC DNA]</scope>
    <source>
        <strain evidence="2">cv. HFTH1</strain>
        <tissue evidence="1">Young leaf</tissue>
    </source>
</reference>
<protein>
    <submittedName>
        <fullName evidence="1">Uncharacterized protein</fullName>
    </submittedName>
</protein>
<keyword evidence="2" id="KW-1185">Reference proteome</keyword>
<comment type="caution">
    <text evidence="1">The sequence shown here is derived from an EMBL/GenBank/DDBJ whole genome shotgun (WGS) entry which is preliminary data.</text>
</comment>